<dbReference type="GO" id="GO:0030313">
    <property type="term" value="C:cell envelope"/>
    <property type="evidence" value="ECO:0007669"/>
    <property type="project" value="UniProtKB-SubCell"/>
</dbReference>
<proteinExistence type="predicted"/>
<keyword evidence="6" id="KW-0472">Membrane</keyword>
<dbReference type="GO" id="GO:0005886">
    <property type="term" value="C:plasma membrane"/>
    <property type="evidence" value="ECO:0007669"/>
    <property type="project" value="TreeGrafter"/>
</dbReference>
<sequence length="207" mass="20363">MRRLLTVLLLACAALLGVVAPAQAHNILIGSDPKDGARLSAGPERITLTFDQSARQGFAQISVTGPDGSRWEDGATTVNGPKVGVALKPLGPAGEYAVGYRVLSSDGHPISGKITFTLTAAGPDAAASPQAVSSASPGSPGSADSGASPASQGSATLGSPELSAQAAEAAQNGGAGMAVLWIAAALVLLGGATVVAMRRAGGREGQR</sequence>
<organism evidence="9 10">
    <name type="scientific">Streptosporangium sandarakinum</name>
    <dbReference type="NCBI Taxonomy" id="1260955"/>
    <lineage>
        <taxon>Bacteria</taxon>
        <taxon>Bacillati</taxon>
        <taxon>Actinomycetota</taxon>
        <taxon>Actinomycetes</taxon>
        <taxon>Streptosporangiales</taxon>
        <taxon>Streptosporangiaceae</taxon>
        <taxon>Streptosporangium</taxon>
    </lineage>
</organism>
<dbReference type="GO" id="GO:0046688">
    <property type="term" value="P:response to copper ion"/>
    <property type="evidence" value="ECO:0007669"/>
    <property type="project" value="InterPro"/>
</dbReference>
<feature type="region of interest" description="Disordered" evidence="5">
    <location>
        <begin position="127"/>
        <end position="159"/>
    </location>
</feature>
<accession>A0A852V7X6</accession>
<evidence type="ECO:0000256" key="3">
    <source>
        <dbReference type="ARBA" id="ARBA00022729"/>
    </source>
</evidence>
<feature type="signal peptide" evidence="7">
    <location>
        <begin position="1"/>
        <end position="24"/>
    </location>
</feature>
<dbReference type="Gene3D" id="2.60.40.1220">
    <property type="match status" value="1"/>
</dbReference>
<evidence type="ECO:0000256" key="2">
    <source>
        <dbReference type="ARBA" id="ARBA00022723"/>
    </source>
</evidence>
<dbReference type="GO" id="GO:0005507">
    <property type="term" value="F:copper ion binding"/>
    <property type="evidence" value="ECO:0007669"/>
    <property type="project" value="InterPro"/>
</dbReference>
<reference evidence="9 10" key="1">
    <citation type="submission" date="2020-07" db="EMBL/GenBank/DDBJ databases">
        <title>Sequencing the genomes of 1000 actinobacteria strains.</title>
        <authorList>
            <person name="Klenk H.-P."/>
        </authorList>
    </citation>
    <scope>NUCLEOTIDE SEQUENCE [LARGE SCALE GENOMIC DNA]</scope>
    <source>
        <strain evidence="9 10">DSM 45763</strain>
    </source>
</reference>
<evidence type="ECO:0000256" key="1">
    <source>
        <dbReference type="ARBA" id="ARBA00004196"/>
    </source>
</evidence>
<feature type="compositionally biased region" description="Low complexity" evidence="5">
    <location>
        <begin position="127"/>
        <end position="155"/>
    </location>
</feature>
<protein>
    <recommendedName>
        <fullName evidence="8">CopC domain-containing protein</fullName>
    </recommendedName>
</protein>
<evidence type="ECO:0000256" key="7">
    <source>
        <dbReference type="SAM" id="SignalP"/>
    </source>
</evidence>
<dbReference type="InterPro" id="IPR014756">
    <property type="entry name" value="Ig_E-set"/>
</dbReference>
<evidence type="ECO:0000256" key="4">
    <source>
        <dbReference type="ARBA" id="ARBA00023008"/>
    </source>
</evidence>
<comment type="subcellular location">
    <subcellularLocation>
        <location evidence="1">Cell envelope</location>
    </subcellularLocation>
</comment>
<keyword evidence="10" id="KW-1185">Reference proteome</keyword>
<feature type="domain" description="CopC" evidence="8">
    <location>
        <begin position="25"/>
        <end position="118"/>
    </location>
</feature>
<evidence type="ECO:0000313" key="10">
    <source>
        <dbReference type="Proteomes" id="UP000576393"/>
    </source>
</evidence>
<evidence type="ECO:0000313" key="9">
    <source>
        <dbReference type="EMBL" id="NYF43373.1"/>
    </source>
</evidence>
<dbReference type="Pfam" id="PF04234">
    <property type="entry name" value="CopC"/>
    <property type="match status" value="1"/>
</dbReference>
<gene>
    <name evidence="9" type="ORF">HDA43_005600</name>
</gene>
<name>A0A852V7X6_9ACTN</name>
<dbReference type="PANTHER" id="PTHR34820:SF4">
    <property type="entry name" value="INNER MEMBRANE PROTEIN YEBZ"/>
    <property type="match status" value="1"/>
</dbReference>
<keyword evidence="3 7" id="KW-0732">Signal</keyword>
<feature type="transmembrane region" description="Helical" evidence="6">
    <location>
        <begin position="178"/>
        <end position="197"/>
    </location>
</feature>
<dbReference type="Proteomes" id="UP000576393">
    <property type="component" value="Unassembled WGS sequence"/>
</dbReference>
<dbReference type="PANTHER" id="PTHR34820">
    <property type="entry name" value="INNER MEMBRANE PROTEIN YEBZ"/>
    <property type="match status" value="1"/>
</dbReference>
<keyword evidence="2" id="KW-0479">Metal-binding</keyword>
<dbReference type="SUPFAM" id="SSF81296">
    <property type="entry name" value="E set domains"/>
    <property type="match status" value="1"/>
</dbReference>
<dbReference type="GO" id="GO:0042597">
    <property type="term" value="C:periplasmic space"/>
    <property type="evidence" value="ECO:0007669"/>
    <property type="project" value="InterPro"/>
</dbReference>
<dbReference type="InterPro" id="IPR032694">
    <property type="entry name" value="CopC/D"/>
</dbReference>
<evidence type="ECO:0000256" key="5">
    <source>
        <dbReference type="SAM" id="MobiDB-lite"/>
    </source>
</evidence>
<keyword evidence="6" id="KW-0812">Transmembrane</keyword>
<dbReference type="EMBL" id="JACCCO010000003">
    <property type="protein sequence ID" value="NYF43373.1"/>
    <property type="molecule type" value="Genomic_DNA"/>
</dbReference>
<comment type="caution">
    <text evidence="9">The sequence shown here is derived from an EMBL/GenBank/DDBJ whole genome shotgun (WGS) entry which is preliminary data.</text>
</comment>
<feature type="chain" id="PRO_5033062068" description="CopC domain-containing protein" evidence="7">
    <location>
        <begin position="25"/>
        <end position="207"/>
    </location>
</feature>
<keyword evidence="4" id="KW-0186">Copper</keyword>
<evidence type="ECO:0000259" key="8">
    <source>
        <dbReference type="Pfam" id="PF04234"/>
    </source>
</evidence>
<dbReference type="InterPro" id="IPR007348">
    <property type="entry name" value="CopC_dom"/>
</dbReference>
<dbReference type="InterPro" id="IPR014755">
    <property type="entry name" value="Cu-Rt/internalin_Ig-like"/>
</dbReference>
<evidence type="ECO:0000256" key="6">
    <source>
        <dbReference type="SAM" id="Phobius"/>
    </source>
</evidence>
<dbReference type="GO" id="GO:0006825">
    <property type="term" value="P:copper ion transport"/>
    <property type="evidence" value="ECO:0007669"/>
    <property type="project" value="InterPro"/>
</dbReference>
<dbReference type="RefSeq" id="WP_179826841.1">
    <property type="nucleotide sequence ID" value="NZ_JACCCO010000003.1"/>
</dbReference>
<keyword evidence="6" id="KW-1133">Transmembrane helix</keyword>
<dbReference type="AlphaFoldDB" id="A0A852V7X6"/>